<dbReference type="RefSeq" id="WP_200748300.1">
    <property type="nucleotide sequence ID" value="NZ_JAEOAH010000005.1"/>
</dbReference>
<proteinExistence type="predicted"/>
<dbReference type="SUPFAM" id="SSF48371">
    <property type="entry name" value="ARM repeat"/>
    <property type="match status" value="1"/>
</dbReference>
<keyword evidence="2" id="KW-1185">Reference proteome</keyword>
<dbReference type="EMBL" id="JAEOAH010000005">
    <property type="protein sequence ID" value="MBK3494407.1"/>
    <property type="molecule type" value="Genomic_DNA"/>
</dbReference>
<sequence>MAFTSMSSLQLQQTQNVNTNQQVALKQGQVFHGTIKQLFPENQAEVQLGGHRFMAKLEVPMQAGNAHYFQVTGVEPDLQLKVVSGPINQTGSLTQQINQLLDSMQLPKTSEMQQIAAHFLKENVPMSKEQLLQAEQLVKQLPAGVTMKDALLALQKLVDMKMPVQQNTFQAIVQGGMKQGFAQTIAALQKLLQQDTSLSPAVRDQLLQQLQMLGKPFETETGGAILAKIIQILTGSNVSPTDKNALLQLLKEAGILPKNANIFNWSTNVLQGTSANNTNSLGQLLQQLPTAPANSATQLIQQLQTAISKNTNLTEAQKTQLQQSITKFNASPQTQQALQTLAKDIQGQLGRMGQTQSTAPSTPQLLQNMQSASLKDLPQLITQLKASVDSQNLLSAMQKETLNNTLAKFTIADSTSQTVQAVIKELQVQLMKAFSEVAQQQPFQTDTQNITAKQHLMTLMNAASTPTDDAALRTLTQLTTKSADPVIQQLVSQAEQNVHNAIDSKAIESAMKQTLQHLGLSYEAKLLDKTVDMQQLAGQLKPQLLSLLQDPSASSTTKVAAEQIVARMNGMQYLSGENGPQHQIIMQIPLEFFGRRTDATLQWNGRMKDEGKIDTDFARILFYLQLNSLQETVIDMQVQSRVVTVTVYNENDQLKELAEPLRVALKTGLATHDYQLSGVFLKKFAENQPVKTTLSAKTSETDNGGVDIRI</sequence>
<gene>
    <name evidence="1" type="ORF">JFL43_05940</name>
</gene>
<organism evidence="1 2">
    <name type="scientific">Viridibacillus soli</name>
    <dbReference type="NCBI Taxonomy" id="2798301"/>
    <lineage>
        <taxon>Bacteria</taxon>
        <taxon>Bacillati</taxon>
        <taxon>Bacillota</taxon>
        <taxon>Bacilli</taxon>
        <taxon>Bacillales</taxon>
        <taxon>Caryophanaceae</taxon>
        <taxon>Viridibacillus</taxon>
    </lineage>
</organism>
<name>A0ABS1H4S3_9BACL</name>
<evidence type="ECO:0000313" key="1">
    <source>
        <dbReference type="EMBL" id="MBK3494407.1"/>
    </source>
</evidence>
<comment type="caution">
    <text evidence="1">The sequence shown here is derived from an EMBL/GenBank/DDBJ whole genome shotgun (WGS) entry which is preliminary data.</text>
</comment>
<accession>A0ABS1H4S3</accession>
<dbReference type="InterPro" id="IPR016024">
    <property type="entry name" value="ARM-type_fold"/>
</dbReference>
<protein>
    <recommendedName>
        <fullName evidence="3">Flagellar hook-length control protein-like C-terminal domain-containing protein</fullName>
    </recommendedName>
</protein>
<evidence type="ECO:0008006" key="3">
    <source>
        <dbReference type="Google" id="ProtNLM"/>
    </source>
</evidence>
<evidence type="ECO:0000313" key="2">
    <source>
        <dbReference type="Proteomes" id="UP000618943"/>
    </source>
</evidence>
<reference evidence="1 2" key="1">
    <citation type="submission" date="2020-12" db="EMBL/GenBank/DDBJ databases">
        <title>YIM B01967 draft genome.</title>
        <authorList>
            <person name="Yan X."/>
        </authorList>
    </citation>
    <scope>NUCLEOTIDE SEQUENCE [LARGE SCALE GENOMIC DNA]</scope>
    <source>
        <strain evidence="1 2">YIM B01967</strain>
    </source>
</reference>
<dbReference type="Proteomes" id="UP000618943">
    <property type="component" value="Unassembled WGS sequence"/>
</dbReference>